<name>L7VYV6_9BACT</name>
<organism evidence="2">
    <name type="scientific">uncultured bacterium A1Q1_fos_515</name>
    <dbReference type="NCBI Taxonomy" id="1256581"/>
    <lineage>
        <taxon>Bacteria</taxon>
        <taxon>environmental samples</taxon>
    </lineage>
</organism>
<protein>
    <recommendedName>
        <fullName evidence="1">SCP2 domain-containing protein</fullName>
    </recommendedName>
</protein>
<proteinExistence type="predicted"/>
<dbReference type="Pfam" id="PF02036">
    <property type="entry name" value="SCP2"/>
    <property type="match status" value="1"/>
</dbReference>
<dbReference type="EMBL" id="JX649868">
    <property type="protein sequence ID" value="AGC71315.1"/>
    <property type="molecule type" value="Genomic_DNA"/>
</dbReference>
<reference evidence="2" key="1">
    <citation type="submission" date="2012-09" db="EMBL/GenBank/DDBJ databases">
        <title>Metagenomic Characterization of a Microbial Community in Wastewater Detects High Levels of Antibiotic Resistance.</title>
        <authorList>
            <person name="Abrams M."/>
            <person name="Caldwell A."/>
            <person name="Vandaei E."/>
            <person name="Lee W."/>
            <person name="Perrott J."/>
            <person name="Khan S.Y."/>
            <person name="Ta J."/>
            <person name="Romero D."/>
            <person name="Nguyen V."/>
            <person name="Pourmand N."/>
            <person name="Ouverney C.C."/>
        </authorList>
    </citation>
    <scope>NUCLEOTIDE SEQUENCE</scope>
</reference>
<dbReference type="SUPFAM" id="SSF55718">
    <property type="entry name" value="SCP-like"/>
    <property type="match status" value="1"/>
</dbReference>
<dbReference type="Gene3D" id="3.30.1050.10">
    <property type="entry name" value="SCP2 sterol-binding domain"/>
    <property type="match status" value="1"/>
</dbReference>
<evidence type="ECO:0000313" key="2">
    <source>
        <dbReference type="EMBL" id="AGC71315.1"/>
    </source>
</evidence>
<dbReference type="AlphaFoldDB" id="L7VYV6"/>
<sequence>MTGGPLGQTGRVVRYLSLGWIDELANEVLASTALTDLARTHRIGVTQVVTDGPEGDVTYHLQVGDGLASFGAGPADPEDVCMRQDWATAVAVATGTLPAQEAFITGRILLTGDQQALLAAQPVFGALDAVFAAVRERTDYR</sequence>
<feature type="domain" description="SCP2" evidence="1">
    <location>
        <begin position="48"/>
        <end position="124"/>
    </location>
</feature>
<dbReference type="InterPro" id="IPR003033">
    <property type="entry name" value="SCP2_sterol-bd_dom"/>
</dbReference>
<accession>L7VYV6</accession>
<evidence type="ECO:0000259" key="1">
    <source>
        <dbReference type="Pfam" id="PF02036"/>
    </source>
</evidence>
<dbReference type="InterPro" id="IPR036527">
    <property type="entry name" value="SCP2_sterol-bd_dom_sf"/>
</dbReference>